<reference evidence="3 4" key="1">
    <citation type="submission" date="2019-02" db="EMBL/GenBank/DDBJ databases">
        <title>Deep-cultivation of Planctomycetes and their phenomic and genomic characterization uncovers novel biology.</title>
        <authorList>
            <person name="Wiegand S."/>
            <person name="Jogler M."/>
            <person name="Boedeker C."/>
            <person name="Pinto D."/>
            <person name="Vollmers J."/>
            <person name="Rivas-Marin E."/>
            <person name="Kohn T."/>
            <person name="Peeters S.H."/>
            <person name="Heuer A."/>
            <person name="Rast P."/>
            <person name="Oberbeckmann S."/>
            <person name="Bunk B."/>
            <person name="Jeske O."/>
            <person name="Meyerdierks A."/>
            <person name="Storesund J.E."/>
            <person name="Kallscheuer N."/>
            <person name="Luecker S."/>
            <person name="Lage O.M."/>
            <person name="Pohl T."/>
            <person name="Merkel B.J."/>
            <person name="Hornburger P."/>
            <person name="Mueller R.-W."/>
            <person name="Bruemmer F."/>
            <person name="Labrenz M."/>
            <person name="Spormann A.M."/>
            <person name="Op Den Camp H."/>
            <person name="Overmann J."/>
            <person name="Amann R."/>
            <person name="Jetten M.S.M."/>
            <person name="Mascher T."/>
            <person name="Medema M.H."/>
            <person name="Devos D.P."/>
            <person name="Kaster A.-K."/>
            <person name="Ovreas L."/>
            <person name="Rohde M."/>
            <person name="Galperin M.Y."/>
            <person name="Jogler C."/>
        </authorList>
    </citation>
    <scope>NUCLEOTIDE SEQUENCE [LARGE SCALE GENOMIC DNA]</scope>
    <source>
        <strain evidence="3 4">V7</strain>
    </source>
</reference>
<evidence type="ECO:0000313" key="3">
    <source>
        <dbReference type="EMBL" id="TWU65581.1"/>
    </source>
</evidence>
<sequence length="252" mass="27857" precursor="true">MKLRRCISIFAIALVGCVLGNGPNAFGQAEVADGFQSLFNGTDLSGWVIPEGDGGHWKVVDGVIDYDAMSEASGDKNLKTEQEFTDFILKIDWRLKQTTGLMDIPVVLSDGTYLTDRSGNKITIKRPNADSGVYLRGDSRAQLNIWCWPIGSGEVYGHRNNPKTPPEIRAALTPRLNADKPVGQWNRFEIILVDDRVTVMLNDQLVLENAQLPGLPEKGPIVLQHHGGMRDGEYSPASSLIQFKNIWIKPLD</sequence>
<organism evidence="3 4">
    <name type="scientific">Crateriforma conspicua</name>
    <dbReference type="NCBI Taxonomy" id="2527996"/>
    <lineage>
        <taxon>Bacteria</taxon>
        <taxon>Pseudomonadati</taxon>
        <taxon>Planctomycetota</taxon>
        <taxon>Planctomycetia</taxon>
        <taxon>Planctomycetales</taxon>
        <taxon>Planctomycetaceae</taxon>
        <taxon>Crateriforma</taxon>
    </lineage>
</organism>
<comment type="caution">
    <text evidence="3">The sequence shown here is derived from an EMBL/GenBank/DDBJ whole genome shotgun (WGS) entry which is preliminary data.</text>
</comment>
<proteinExistence type="predicted"/>
<dbReference type="AlphaFoldDB" id="A0A5C6FT89"/>
<gene>
    <name evidence="3" type="ORF">V7x_11290</name>
</gene>
<dbReference type="EMBL" id="SJPZ01000001">
    <property type="protein sequence ID" value="TWU65581.1"/>
    <property type="molecule type" value="Genomic_DNA"/>
</dbReference>
<name>A0A5C6FT89_9PLAN</name>
<evidence type="ECO:0000259" key="2">
    <source>
        <dbReference type="Pfam" id="PF06439"/>
    </source>
</evidence>
<dbReference type="GO" id="GO:0016787">
    <property type="term" value="F:hydrolase activity"/>
    <property type="evidence" value="ECO:0007669"/>
    <property type="project" value="InterPro"/>
</dbReference>
<accession>A0A5C6FT89</accession>
<keyword evidence="1" id="KW-0732">Signal</keyword>
<dbReference type="InterPro" id="IPR010496">
    <property type="entry name" value="AL/BT2_dom"/>
</dbReference>
<dbReference type="RefSeq" id="WP_146411779.1">
    <property type="nucleotide sequence ID" value="NZ_SJPZ01000001.1"/>
</dbReference>
<dbReference type="Proteomes" id="UP000316476">
    <property type="component" value="Unassembled WGS sequence"/>
</dbReference>
<dbReference type="PROSITE" id="PS51257">
    <property type="entry name" value="PROKAR_LIPOPROTEIN"/>
    <property type="match status" value="1"/>
</dbReference>
<dbReference type="OrthoDB" id="257393at2"/>
<feature type="domain" description="3-keto-alpha-glucoside-1,2-lyase/3-keto-2-hydroxy-glucal hydratase" evidence="2">
    <location>
        <begin position="34"/>
        <end position="249"/>
    </location>
</feature>
<evidence type="ECO:0000313" key="4">
    <source>
        <dbReference type="Proteomes" id="UP000316476"/>
    </source>
</evidence>
<evidence type="ECO:0000256" key="1">
    <source>
        <dbReference type="SAM" id="SignalP"/>
    </source>
</evidence>
<feature type="chain" id="PRO_5023125412" description="3-keto-alpha-glucoside-1,2-lyase/3-keto-2-hydroxy-glucal hydratase domain-containing protein" evidence="1">
    <location>
        <begin position="21"/>
        <end position="252"/>
    </location>
</feature>
<dbReference type="Gene3D" id="2.60.120.560">
    <property type="entry name" value="Exo-inulinase, domain 1"/>
    <property type="match status" value="1"/>
</dbReference>
<protein>
    <recommendedName>
        <fullName evidence="2">3-keto-alpha-glucoside-1,2-lyase/3-keto-2-hydroxy-glucal hydratase domain-containing protein</fullName>
    </recommendedName>
</protein>
<feature type="signal peptide" evidence="1">
    <location>
        <begin position="1"/>
        <end position="20"/>
    </location>
</feature>
<dbReference type="Pfam" id="PF06439">
    <property type="entry name" value="3keto-disac_hyd"/>
    <property type="match status" value="1"/>
</dbReference>